<dbReference type="PANTHER" id="PTHR32089">
    <property type="entry name" value="METHYL-ACCEPTING CHEMOTAXIS PROTEIN MCPB"/>
    <property type="match status" value="1"/>
</dbReference>
<evidence type="ECO:0000259" key="7">
    <source>
        <dbReference type="PROSITE" id="PS50885"/>
    </source>
</evidence>
<feature type="domain" description="Methyl-accepting transducer" evidence="6">
    <location>
        <begin position="290"/>
        <end position="526"/>
    </location>
</feature>
<organism evidence="8 9">
    <name type="scientific">Vibrio spartinae</name>
    <dbReference type="NCBI Taxonomy" id="1918945"/>
    <lineage>
        <taxon>Bacteria</taxon>
        <taxon>Pseudomonadati</taxon>
        <taxon>Pseudomonadota</taxon>
        <taxon>Gammaproteobacteria</taxon>
        <taxon>Vibrionales</taxon>
        <taxon>Vibrionaceae</taxon>
        <taxon>Vibrio</taxon>
    </lineage>
</organism>
<keyword evidence="5" id="KW-0472">Membrane</keyword>
<dbReference type="SUPFAM" id="SSF58104">
    <property type="entry name" value="Methyl-accepting chemotaxis protein (MCP) signaling domain"/>
    <property type="match status" value="1"/>
</dbReference>
<evidence type="ECO:0000313" key="9">
    <source>
        <dbReference type="Proteomes" id="UP000184774"/>
    </source>
</evidence>
<dbReference type="PANTHER" id="PTHR32089:SF120">
    <property type="entry name" value="METHYL-ACCEPTING CHEMOTAXIS PROTEIN TLPQ"/>
    <property type="match status" value="1"/>
</dbReference>
<dbReference type="Pfam" id="PF00015">
    <property type="entry name" value="MCPsignal"/>
    <property type="match status" value="1"/>
</dbReference>
<dbReference type="Pfam" id="PF00672">
    <property type="entry name" value="HAMP"/>
    <property type="match status" value="1"/>
</dbReference>
<dbReference type="Proteomes" id="UP000184774">
    <property type="component" value="Unassembled WGS sequence"/>
</dbReference>
<evidence type="ECO:0000256" key="4">
    <source>
        <dbReference type="PROSITE-ProRule" id="PRU00284"/>
    </source>
</evidence>
<feature type="domain" description="HAMP" evidence="7">
    <location>
        <begin position="233"/>
        <end position="285"/>
    </location>
</feature>
<dbReference type="InterPro" id="IPR004089">
    <property type="entry name" value="MCPsignal_dom"/>
</dbReference>
<name>A0A1N6MAA4_9VIBR</name>
<dbReference type="PROSITE" id="PS50885">
    <property type="entry name" value="HAMP"/>
    <property type="match status" value="1"/>
</dbReference>
<dbReference type="PROSITE" id="PS50111">
    <property type="entry name" value="CHEMOTAXIS_TRANSDUC_2"/>
    <property type="match status" value="1"/>
</dbReference>
<comment type="similarity">
    <text evidence="3">Belongs to the methyl-accepting chemotaxis (MCP) protein family.</text>
</comment>
<feature type="transmembrane region" description="Helical" evidence="5">
    <location>
        <begin position="12"/>
        <end position="34"/>
    </location>
</feature>
<dbReference type="CDD" id="cd11386">
    <property type="entry name" value="MCP_signal"/>
    <property type="match status" value="1"/>
</dbReference>
<dbReference type="SMART" id="SM00304">
    <property type="entry name" value="HAMP"/>
    <property type="match status" value="1"/>
</dbReference>
<protein>
    <submittedName>
        <fullName evidence="8">Methyl-accepting chemotaxis protein McpS</fullName>
    </submittedName>
</protein>
<evidence type="ECO:0000256" key="2">
    <source>
        <dbReference type="ARBA" id="ARBA00023224"/>
    </source>
</evidence>
<feature type="transmembrane region" description="Helical" evidence="5">
    <location>
        <begin position="209"/>
        <end position="231"/>
    </location>
</feature>
<keyword evidence="5" id="KW-1133">Transmembrane helix</keyword>
<proteinExistence type="inferred from homology"/>
<dbReference type="AlphaFoldDB" id="A0A1N6MAA4"/>
<evidence type="ECO:0000256" key="3">
    <source>
        <dbReference type="ARBA" id="ARBA00029447"/>
    </source>
</evidence>
<dbReference type="GO" id="GO:0007165">
    <property type="term" value="P:signal transduction"/>
    <property type="evidence" value="ECO:0007669"/>
    <property type="project" value="UniProtKB-KW"/>
</dbReference>
<reference evidence="8 9" key="1">
    <citation type="submission" date="2016-12" db="EMBL/GenBank/DDBJ databases">
        <authorList>
            <person name="Song W.-J."/>
            <person name="Kurnit D.M."/>
        </authorList>
    </citation>
    <scope>NUCLEOTIDE SEQUENCE [LARGE SCALE GENOMIC DNA]</scope>
    <source>
        <strain evidence="8 9">CECT 9026</strain>
    </source>
</reference>
<dbReference type="FunFam" id="1.10.287.950:FF:000001">
    <property type="entry name" value="Methyl-accepting chemotaxis sensory transducer"/>
    <property type="match status" value="1"/>
</dbReference>
<sequence>MMQWIKNQSITVKMVFLVGTMLILTIILSSFSLFKMNRVAEEVKGIAHEHIPLIQLINDATVKQLQSALIVEKALRAAEFTVDVDVEELKGLQQNFGLVSQTFDQEVLQAQSNLKEMLQDHQDGMLEKEQRLLQHLNAVIVHRQRYEDSATEILQAVADHQTSQTLSEKAQQLEAQQTAQNHELGALLAEVEKLTTSSLMQTELEEQQAIWGMVLLVAIALSVGLLIGLFISRQLVHSLSYACTVAEQMAQGNFDLDVQVDRHDEVGRLLGAMQMMSNALGNIVSSVMKSSDSIATSVVELSTVASSNRQSVDEQQQNTEQVASAMTEMAATITQVAANAEDASSSSQRAEAYVKDGCRMIEETSHLAENLVASAEKSQALITNLQAGTTKIQDFVSVVNAIAEQTNLLALNASIEAARAGEQGRGFAVVADEVRVLAARSQEATQEIDALIESLVSNTDSAVGAIQVSGEQIGQSSVLIQDIRQQMGLIDQALIELNEANVQIATASEQQSVAAEQISRSMVHIRDSGKSVLMSTDETKQSSEDLSVQASDLRHLMSQFQVKPG</sequence>
<dbReference type="EMBL" id="FSSB01000030">
    <property type="protein sequence ID" value="SIO96388.1"/>
    <property type="molecule type" value="Genomic_DNA"/>
</dbReference>
<dbReference type="GO" id="GO:0006935">
    <property type="term" value="P:chemotaxis"/>
    <property type="evidence" value="ECO:0007669"/>
    <property type="project" value="UniProtKB-ARBA"/>
</dbReference>
<evidence type="ECO:0000313" key="8">
    <source>
        <dbReference type="EMBL" id="SIO96388.1"/>
    </source>
</evidence>
<dbReference type="Gene3D" id="1.10.287.950">
    <property type="entry name" value="Methyl-accepting chemotaxis protein"/>
    <property type="match status" value="1"/>
</dbReference>
<keyword evidence="2 4" id="KW-0807">Transducer</keyword>
<dbReference type="OrthoDB" id="7054443at2"/>
<accession>A0A1N6MAA4</accession>
<comment type="subcellular location">
    <subcellularLocation>
        <location evidence="1">Membrane</location>
    </subcellularLocation>
</comment>
<dbReference type="RefSeq" id="WP_074374834.1">
    <property type="nucleotide sequence ID" value="NZ_AP024908.1"/>
</dbReference>
<evidence type="ECO:0000256" key="5">
    <source>
        <dbReference type="SAM" id="Phobius"/>
    </source>
</evidence>
<dbReference type="GO" id="GO:0016020">
    <property type="term" value="C:membrane"/>
    <property type="evidence" value="ECO:0007669"/>
    <property type="project" value="UniProtKB-SubCell"/>
</dbReference>
<dbReference type="SMART" id="SM00283">
    <property type="entry name" value="MA"/>
    <property type="match status" value="1"/>
</dbReference>
<dbReference type="InterPro" id="IPR003660">
    <property type="entry name" value="HAMP_dom"/>
</dbReference>
<evidence type="ECO:0000256" key="1">
    <source>
        <dbReference type="ARBA" id="ARBA00004370"/>
    </source>
</evidence>
<dbReference type="CDD" id="cd06225">
    <property type="entry name" value="HAMP"/>
    <property type="match status" value="1"/>
</dbReference>
<keyword evidence="5" id="KW-0812">Transmembrane</keyword>
<evidence type="ECO:0000259" key="6">
    <source>
        <dbReference type="PROSITE" id="PS50111"/>
    </source>
</evidence>
<gene>
    <name evidence="8" type="primary">mcpS_3</name>
    <name evidence="8" type="ORF">VSP9026_04175</name>
</gene>